<proteinExistence type="predicted"/>
<dbReference type="Proteomes" id="UP000221918">
    <property type="component" value="Unassembled WGS sequence"/>
</dbReference>
<evidence type="ECO:0000313" key="4">
    <source>
        <dbReference type="Proteomes" id="UP001248134"/>
    </source>
</evidence>
<evidence type="ECO:0008006" key="5">
    <source>
        <dbReference type="Google" id="ProtNLM"/>
    </source>
</evidence>
<dbReference type="EMBL" id="NUTL01000061">
    <property type="protein sequence ID" value="PHE95189.1"/>
    <property type="molecule type" value="Genomic_DNA"/>
</dbReference>
<dbReference type="Proteomes" id="UP001248134">
    <property type="component" value="Unassembled WGS sequence"/>
</dbReference>
<reference evidence="1" key="2">
    <citation type="submission" date="2019-07" db="EMBL/GenBank/DDBJ databases">
        <title>Phylogenomic Reclassification of ATCC Bacillus Strains and Various Taxa within the Genus Bacillus.</title>
        <authorList>
            <person name="Riojas M.A."/>
            <person name="Frank A.M."/>
            <person name="Fenn S.L."/>
            <person name="King S.P."/>
            <person name="Brower S.M."/>
            <person name="Hazbon M.H."/>
        </authorList>
    </citation>
    <scope>NUCLEOTIDE SEQUENCE</scope>
    <source>
        <strain evidence="1">NR-12239</strain>
    </source>
</reference>
<evidence type="ECO:0000313" key="2">
    <source>
        <dbReference type="EMBL" id="PHE95189.1"/>
    </source>
</evidence>
<protein>
    <recommendedName>
        <fullName evidence="5">HEAT repeat domain-containing protein</fullName>
    </recommendedName>
</protein>
<dbReference type="AlphaFoldDB" id="A0AAJ3V5L9"/>
<accession>A0AAJ3V5L9</accession>
<comment type="caution">
    <text evidence="1">The sequence shown here is derived from an EMBL/GenBank/DDBJ whole genome shotgun (WGS) entry which is preliminary data.</text>
</comment>
<organism evidence="1 4">
    <name type="scientific">Bacillus pseudomycoides</name>
    <dbReference type="NCBI Taxonomy" id="64104"/>
    <lineage>
        <taxon>Bacteria</taxon>
        <taxon>Bacillati</taxon>
        <taxon>Bacillota</taxon>
        <taxon>Bacilli</taxon>
        <taxon>Bacillales</taxon>
        <taxon>Bacillaceae</taxon>
        <taxon>Bacillus</taxon>
        <taxon>Bacillus cereus group</taxon>
    </lineage>
</organism>
<evidence type="ECO:0000313" key="3">
    <source>
        <dbReference type="Proteomes" id="UP000221918"/>
    </source>
</evidence>
<dbReference type="RefSeq" id="WP_033796245.1">
    <property type="nucleotide sequence ID" value="NZ_CM000743.1"/>
</dbReference>
<evidence type="ECO:0000313" key="1">
    <source>
        <dbReference type="EMBL" id="MDR4326172.1"/>
    </source>
</evidence>
<name>A0AAJ3V5L9_9BACI</name>
<reference evidence="2 3" key="1">
    <citation type="submission" date="2017-09" db="EMBL/GenBank/DDBJ databases">
        <title>Large-scale bioinformatics analysis of Bacillus genomes uncovers conserved roles of natural products in bacterial physiology.</title>
        <authorList>
            <consortium name="Agbiome Team Llc"/>
            <person name="Bleich R.M."/>
            <person name="Grubbs K.J."/>
            <person name="Santa Maria K.C."/>
            <person name="Allen S.E."/>
            <person name="Farag S."/>
            <person name="Shank E.A."/>
            <person name="Bowers A."/>
        </authorList>
    </citation>
    <scope>NUCLEOTIDE SEQUENCE [LARGE SCALE GENOMIC DNA]</scope>
    <source>
        <strain evidence="2 3">AFS037265</strain>
    </source>
</reference>
<gene>
    <name evidence="2" type="ORF">COF81_14765</name>
    <name evidence="1" type="ORF">FOS08_09470</name>
</gene>
<dbReference type="EMBL" id="VLYX01000007">
    <property type="protein sequence ID" value="MDR4326172.1"/>
    <property type="molecule type" value="Genomic_DNA"/>
</dbReference>
<sequence length="155" mass="18269">MDELLLEIEKFRNWAKTADKSFGEWETEYLHWDRIYRLVNMLVDASPVGKWSSDLLNDFLYILARDNECEIIIDTLIENPSQLLSLAKHSVSFPDHDARWQIAYGLGEISENSKEIKTLLNQFSLDEFEYVRRRASFAYENSVILKFMNDYMSPS</sequence>